<sequence length="40" mass="4337">MTERPPRAPHHRQPHTAGRAAPGDRNAPPQGPTGPVHHDM</sequence>
<evidence type="ECO:0000313" key="2">
    <source>
        <dbReference type="EMBL" id="WSB67456.1"/>
    </source>
</evidence>
<name>A0ABZ1FAT2_9ACTN</name>
<keyword evidence="3" id="KW-1185">Reference proteome</keyword>
<feature type="region of interest" description="Disordered" evidence="1">
    <location>
        <begin position="1"/>
        <end position="40"/>
    </location>
</feature>
<evidence type="ECO:0000256" key="1">
    <source>
        <dbReference type="SAM" id="MobiDB-lite"/>
    </source>
</evidence>
<dbReference type="RefSeq" id="WP_279614372.1">
    <property type="nucleotide sequence ID" value="NZ_CP109106.1"/>
</dbReference>
<protein>
    <submittedName>
        <fullName evidence="2">Uncharacterized protein</fullName>
    </submittedName>
</protein>
<gene>
    <name evidence="2" type="ORF">OG863_05480</name>
</gene>
<dbReference type="Proteomes" id="UP001344251">
    <property type="component" value="Chromosome"/>
</dbReference>
<reference evidence="2 3" key="1">
    <citation type="submission" date="2022-10" db="EMBL/GenBank/DDBJ databases">
        <title>The complete genomes of actinobacterial strains from the NBC collection.</title>
        <authorList>
            <person name="Joergensen T.S."/>
            <person name="Alvarez Arevalo M."/>
            <person name="Sterndorff E.B."/>
            <person name="Faurdal D."/>
            <person name="Vuksanovic O."/>
            <person name="Mourched A.-S."/>
            <person name="Charusanti P."/>
            <person name="Shaw S."/>
            <person name="Blin K."/>
            <person name="Weber T."/>
        </authorList>
    </citation>
    <scope>NUCLEOTIDE SEQUENCE [LARGE SCALE GENOMIC DNA]</scope>
    <source>
        <strain evidence="2 3">NBC 01774</strain>
    </source>
</reference>
<dbReference type="EMBL" id="CP109106">
    <property type="protein sequence ID" value="WSB67456.1"/>
    <property type="molecule type" value="Genomic_DNA"/>
</dbReference>
<organism evidence="2 3">
    <name type="scientific">Streptomyces decoyicus</name>
    <dbReference type="NCBI Taxonomy" id="249567"/>
    <lineage>
        <taxon>Bacteria</taxon>
        <taxon>Bacillati</taxon>
        <taxon>Actinomycetota</taxon>
        <taxon>Actinomycetes</taxon>
        <taxon>Kitasatosporales</taxon>
        <taxon>Streptomycetaceae</taxon>
        <taxon>Streptomyces</taxon>
    </lineage>
</organism>
<evidence type="ECO:0000313" key="3">
    <source>
        <dbReference type="Proteomes" id="UP001344251"/>
    </source>
</evidence>
<proteinExistence type="predicted"/>
<accession>A0ABZ1FAT2</accession>